<dbReference type="PROSITE" id="PS50089">
    <property type="entry name" value="ZF_RING_2"/>
    <property type="match status" value="1"/>
</dbReference>
<protein>
    <recommendedName>
        <fullName evidence="10">RING-type domain-containing protein</fullName>
    </recommendedName>
</protein>
<evidence type="ECO:0000256" key="4">
    <source>
        <dbReference type="PROSITE-ProRule" id="PRU00024"/>
    </source>
</evidence>
<feature type="domain" description="RING-type" evidence="6">
    <location>
        <begin position="3"/>
        <end position="40"/>
    </location>
</feature>
<keyword evidence="2 4" id="KW-0863">Zinc-finger</keyword>
<dbReference type="PANTHER" id="PTHR25462">
    <property type="entry name" value="BONUS, ISOFORM C-RELATED"/>
    <property type="match status" value="1"/>
</dbReference>
<comment type="caution">
    <text evidence="8">The sequence shown here is derived from an EMBL/GenBank/DDBJ whole genome shotgun (WGS) entry which is preliminary data.</text>
</comment>
<evidence type="ECO:0008006" key="10">
    <source>
        <dbReference type="Google" id="ProtNLM"/>
    </source>
</evidence>
<dbReference type="CDD" id="cd19757">
    <property type="entry name" value="Bbox1"/>
    <property type="match status" value="1"/>
</dbReference>
<dbReference type="Gene3D" id="3.30.40.10">
    <property type="entry name" value="Zinc/RING finger domain, C3HC4 (zinc finger)"/>
    <property type="match status" value="1"/>
</dbReference>
<dbReference type="Pfam" id="PF00097">
    <property type="entry name" value="zf-C3HC4"/>
    <property type="match status" value="1"/>
</dbReference>
<keyword evidence="1" id="KW-0479">Metal-binding</keyword>
<keyword evidence="9" id="KW-1185">Reference proteome</keyword>
<accession>A0ABD0L3L8</accession>
<organism evidence="8 9">
    <name type="scientific">Batillaria attramentaria</name>
    <dbReference type="NCBI Taxonomy" id="370345"/>
    <lineage>
        <taxon>Eukaryota</taxon>
        <taxon>Metazoa</taxon>
        <taxon>Spiralia</taxon>
        <taxon>Lophotrochozoa</taxon>
        <taxon>Mollusca</taxon>
        <taxon>Gastropoda</taxon>
        <taxon>Caenogastropoda</taxon>
        <taxon>Sorbeoconcha</taxon>
        <taxon>Cerithioidea</taxon>
        <taxon>Batillariidae</taxon>
        <taxon>Batillaria</taxon>
    </lineage>
</organism>
<feature type="domain" description="B box-type" evidence="7">
    <location>
        <begin position="79"/>
        <end position="126"/>
    </location>
</feature>
<name>A0ABD0L3L8_9CAEN</name>
<dbReference type="InterPro" id="IPR000315">
    <property type="entry name" value="Znf_B-box"/>
</dbReference>
<dbReference type="GO" id="GO:0008270">
    <property type="term" value="F:zinc ion binding"/>
    <property type="evidence" value="ECO:0007669"/>
    <property type="project" value="UniProtKB-KW"/>
</dbReference>
<evidence type="ECO:0000256" key="5">
    <source>
        <dbReference type="SAM" id="MobiDB-lite"/>
    </source>
</evidence>
<dbReference type="InterPro" id="IPR047153">
    <property type="entry name" value="TRIM45/56/19-like"/>
</dbReference>
<dbReference type="SUPFAM" id="SSF57845">
    <property type="entry name" value="B-box zinc-binding domain"/>
    <property type="match status" value="1"/>
</dbReference>
<dbReference type="InterPro" id="IPR013083">
    <property type="entry name" value="Znf_RING/FYVE/PHD"/>
</dbReference>
<feature type="region of interest" description="Disordered" evidence="5">
    <location>
        <begin position="255"/>
        <end position="279"/>
    </location>
</feature>
<keyword evidence="3" id="KW-0862">Zinc</keyword>
<dbReference type="EMBL" id="JACVVK020000089">
    <property type="protein sequence ID" value="KAK7493861.1"/>
    <property type="molecule type" value="Genomic_DNA"/>
</dbReference>
<dbReference type="AlphaFoldDB" id="A0ABD0L3L8"/>
<evidence type="ECO:0000313" key="9">
    <source>
        <dbReference type="Proteomes" id="UP001519460"/>
    </source>
</evidence>
<dbReference type="PANTHER" id="PTHR25462:SF296">
    <property type="entry name" value="MEIOTIC P26, ISOFORM F"/>
    <property type="match status" value="1"/>
</dbReference>
<gene>
    <name evidence="8" type="ORF">BaRGS_00015002</name>
</gene>
<dbReference type="SUPFAM" id="SSF57850">
    <property type="entry name" value="RING/U-box"/>
    <property type="match status" value="1"/>
</dbReference>
<evidence type="ECO:0000313" key="8">
    <source>
        <dbReference type="EMBL" id="KAK7493861.1"/>
    </source>
</evidence>
<sequence>MECAICRGDLVEPKLLPCAHFSCRECLMSWLENDVKCPKCGIQIVDPALRASKTPDDIASSFPTDTHLTVLVESARNLNMRRICRVCGAKMPASTICMSCGDLYCDRCTYVHTHMSGAREHVNEPLETMTPDRMVAFRTSTCSKHIGQKLDRFCPTHGEAVCTECLGDAHHDCQGIVVKLDKKYKEAHPMLGKMIGMFTEGEKTLTKAMTSLDHYVSEIDKETKAEWAEIDAVCDGLERSVKACRKRLKDLAKAANTDAKSQVKNGKKELESKKGSLESHREMAERLQAATSASTVSEMAHVLQSRVKDLDFISPLASDLKRIKVPLKKVTIDPEDVNRIHGELATLGHLEGMPKPPGFTV</sequence>
<evidence type="ECO:0000256" key="3">
    <source>
        <dbReference type="ARBA" id="ARBA00022833"/>
    </source>
</evidence>
<proteinExistence type="predicted"/>
<reference evidence="8 9" key="1">
    <citation type="journal article" date="2023" name="Sci. Data">
        <title>Genome assembly of the Korean intertidal mud-creeper Batillaria attramentaria.</title>
        <authorList>
            <person name="Patra A.K."/>
            <person name="Ho P.T."/>
            <person name="Jun S."/>
            <person name="Lee S.J."/>
            <person name="Kim Y."/>
            <person name="Won Y.J."/>
        </authorList>
    </citation>
    <scope>NUCLEOTIDE SEQUENCE [LARGE SCALE GENOMIC DNA]</scope>
    <source>
        <strain evidence="8">Wonlab-2016</strain>
    </source>
</reference>
<feature type="compositionally biased region" description="Basic and acidic residues" evidence="5">
    <location>
        <begin position="266"/>
        <end position="279"/>
    </location>
</feature>
<evidence type="ECO:0000256" key="2">
    <source>
        <dbReference type="ARBA" id="ARBA00022771"/>
    </source>
</evidence>
<dbReference type="Proteomes" id="UP001519460">
    <property type="component" value="Unassembled WGS sequence"/>
</dbReference>
<dbReference type="PROSITE" id="PS50119">
    <property type="entry name" value="ZF_BBOX"/>
    <property type="match status" value="2"/>
</dbReference>
<dbReference type="InterPro" id="IPR001841">
    <property type="entry name" value="Znf_RING"/>
</dbReference>
<evidence type="ECO:0000256" key="1">
    <source>
        <dbReference type="ARBA" id="ARBA00022723"/>
    </source>
</evidence>
<dbReference type="InterPro" id="IPR018957">
    <property type="entry name" value="Znf_C3HC4_RING-type"/>
</dbReference>
<feature type="domain" description="B box-type" evidence="7">
    <location>
        <begin position="137"/>
        <end position="171"/>
    </location>
</feature>
<dbReference type="SMART" id="SM00184">
    <property type="entry name" value="RING"/>
    <property type="match status" value="2"/>
</dbReference>
<dbReference type="Gene3D" id="3.30.160.60">
    <property type="entry name" value="Classic Zinc Finger"/>
    <property type="match status" value="1"/>
</dbReference>
<evidence type="ECO:0000259" key="7">
    <source>
        <dbReference type="PROSITE" id="PS50119"/>
    </source>
</evidence>
<evidence type="ECO:0000259" key="6">
    <source>
        <dbReference type="PROSITE" id="PS50089"/>
    </source>
</evidence>